<protein>
    <submittedName>
        <fullName evidence="2">Uncharacterized protein</fullName>
    </submittedName>
</protein>
<feature type="region of interest" description="Disordered" evidence="1">
    <location>
        <begin position="112"/>
        <end position="133"/>
    </location>
</feature>
<accession>A0A0B6Y6A8</accession>
<feature type="non-terminal residue" evidence="2">
    <location>
        <position position="1"/>
    </location>
</feature>
<dbReference type="AlphaFoldDB" id="A0A0B6Y6A8"/>
<name>A0A0B6Y6A8_9EUPU</name>
<feature type="region of interest" description="Disordered" evidence="1">
    <location>
        <begin position="171"/>
        <end position="223"/>
    </location>
</feature>
<gene>
    <name evidence="2" type="primary">ORF13959</name>
</gene>
<reference evidence="2" key="1">
    <citation type="submission" date="2014-12" db="EMBL/GenBank/DDBJ databases">
        <title>Insight into the proteome of Arion vulgaris.</title>
        <authorList>
            <person name="Aradska J."/>
            <person name="Bulat T."/>
            <person name="Smidak R."/>
            <person name="Sarate P."/>
            <person name="Gangsoo J."/>
            <person name="Sialana F."/>
            <person name="Bilban M."/>
            <person name="Lubec G."/>
        </authorList>
    </citation>
    <scope>NUCLEOTIDE SEQUENCE</scope>
    <source>
        <tissue evidence="2">Skin</tissue>
    </source>
</reference>
<evidence type="ECO:0000313" key="2">
    <source>
        <dbReference type="EMBL" id="CEK51638.1"/>
    </source>
</evidence>
<organism evidence="2">
    <name type="scientific">Arion vulgaris</name>
    <dbReference type="NCBI Taxonomy" id="1028688"/>
    <lineage>
        <taxon>Eukaryota</taxon>
        <taxon>Metazoa</taxon>
        <taxon>Spiralia</taxon>
        <taxon>Lophotrochozoa</taxon>
        <taxon>Mollusca</taxon>
        <taxon>Gastropoda</taxon>
        <taxon>Heterobranchia</taxon>
        <taxon>Euthyneura</taxon>
        <taxon>Panpulmonata</taxon>
        <taxon>Eupulmonata</taxon>
        <taxon>Stylommatophora</taxon>
        <taxon>Helicina</taxon>
        <taxon>Arionoidea</taxon>
        <taxon>Arionidae</taxon>
        <taxon>Arion</taxon>
    </lineage>
</organism>
<feature type="region of interest" description="Disordered" evidence="1">
    <location>
        <begin position="1"/>
        <end position="23"/>
    </location>
</feature>
<sequence length="264" mass="29728">FVADVKQTSSTIEAAPPKLPPRQPIIKKNIPFSSLEREIAPLPPPPACLDNKIFQPLYHQHQYYDLQRSPHFPYVNQLIPPLSFHKSGSLGKVSNPVHPKCNPLVLPPPLPPRSHQASSYIEGNPQENMRPRQNRMSNRKLDERPQSFNHYILNGSEPLASPSTISALATYPGPRSHSEKRHTFKHASSMDKVKAETLTSKIPRRRLKTRRDRSKSKLNADRSSVDAIVKPPFTNGHLACKQWKDIDVHNGQPLSDTSCDDISS</sequence>
<dbReference type="EMBL" id="HACG01004773">
    <property type="protein sequence ID" value="CEK51638.1"/>
    <property type="molecule type" value="Transcribed_RNA"/>
</dbReference>
<evidence type="ECO:0000256" key="1">
    <source>
        <dbReference type="SAM" id="MobiDB-lite"/>
    </source>
</evidence>
<feature type="compositionally biased region" description="Polar residues" evidence="1">
    <location>
        <begin position="115"/>
        <end position="127"/>
    </location>
</feature>
<feature type="compositionally biased region" description="Basic residues" evidence="1">
    <location>
        <begin position="202"/>
        <end position="216"/>
    </location>
</feature>
<feature type="compositionally biased region" description="Polar residues" evidence="1">
    <location>
        <begin position="1"/>
        <end position="12"/>
    </location>
</feature>
<proteinExistence type="predicted"/>